<dbReference type="KEGG" id="psco:LY89DRAFT_578409"/>
<dbReference type="InParanoid" id="A0A194XJ74"/>
<gene>
    <name evidence="1" type="ORF">LY89DRAFT_578409</name>
</gene>
<reference evidence="1 2" key="1">
    <citation type="submission" date="2015-10" db="EMBL/GenBank/DDBJ databases">
        <title>Full genome of DAOMC 229536 Phialocephala scopiformis, a fungal endophyte of spruce producing the potent anti-insectan compound rugulosin.</title>
        <authorList>
            <consortium name="DOE Joint Genome Institute"/>
            <person name="Walker A.K."/>
            <person name="Frasz S.L."/>
            <person name="Seifert K.A."/>
            <person name="Miller J.D."/>
            <person name="Mondo S.J."/>
            <person name="Labutti K."/>
            <person name="Lipzen A."/>
            <person name="Dockter R."/>
            <person name="Kennedy M."/>
            <person name="Grigoriev I.V."/>
            <person name="Spatafora J.W."/>
        </authorList>
    </citation>
    <scope>NUCLEOTIDE SEQUENCE [LARGE SCALE GENOMIC DNA]</scope>
    <source>
        <strain evidence="1 2">CBS 120377</strain>
    </source>
</reference>
<evidence type="ECO:0000313" key="2">
    <source>
        <dbReference type="Proteomes" id="UP000070700"/>
    </source>
</evidence>
<sequence>QDIKYGFYYCGGKLAEYLNTDQTKLGTIYDLGRSALALNWGSEYPITEVIDDNENYMMLKLNSELNIVVEDINKSFKFTQKSDLGSQLGHELSTLEQKYSFVFRLAATTTKPRTRTLVNADLSIAYYHAVRVCLFRCTLSDLKAPCPDIIQSSLSCILSIAHQTFATGDDALFHRIEWPIFIAGVEIKDEIHREWIQEKLKHSNIGTALNEVIQVQQEFGRRVGVEFMRDVFCKGLRAP</sequence>
<dbReference type="OrthoDB" id="648861at2759"/>
<dbReference type="RefSeq" id="XP_018074655.1">
    <property type="nucleotide sequence ID" value="XM_018208941.1"/>
</dbReference>
<feature type="non-terminal residue" evidence="1">
    <location>
        <position position="1"/>
    </location>
</feature>
<accession>A0A194XJ74</accession>
<dbReference type="Pfam" id="PF11951">
    <property type="entry name" value="Fungal_trans_2"/>
    <property type="match status" value="1"/>
</dbReference>
<protein>
    <submittedName>
        <fullName evidence="1">Uncharacterized protein</fullName>
    </submittedName>
</protein>
<proteinExistence type="predicted"/>
<dbReference type="EMBL" id="KQ947409">
    <property type="protein sequence ID" value="KUJ20300.1"/>
    <property type="molecule type" value="Genomic_DNA"/>
</dbReference>
<dbReference type="GeneID" id="28818667"/>
<evidence type="ECO:0000313" key="1">
    <source>
        <dbReference type="EMBL" id="KUJ20300.1"/>
    </source>
</evidence>
<dbReference type="Proteomes" id="UP000070700">
    <property type="component" value="Unassembled WGS sequence"/>
</dbReference>
<name>A0A194XJ74_MOLSC</name>
<keyword evidence="2" id="KW-1185">Reference proteome</keyword>
<dbReference type="InterPro" id="IPR021858">
    <property type="entry name" value="Fun_TF"/>
</dbReference>
<organism evidence="1 2">
    <name type="scientific">Mollisia scopiformis</name>
    <name type="common">Conifer needle endophyte fungus</name>
    <name type="synonym">Phialocephala scopiformis</name>
    <dbReference type="NCBI Taxonomy" id="149040"/>
    <lineage>
        <taxon>Eukaryota</taxon>
        <taxon>Fungi</taxon>
        <taxon>Dikarya</taxon>
        <taxon>Ascomycota</taxon>
        <taxon>Pezizomycotina</taxon>
        <taxon>Leotiomycetes</taxon>
        <taxon>Helotiales</taxon>
        <taxon>Mollisiaceae</taxon>
        <taxon>Mollisia</taxon>
    </lineage>
</organism>
<dbReference type="AlphaFoldDB" id="A0A194XJ74"/>